<evidence type="ECO:0000259" key="1">
    <source>
        <dbReference type="Pfam" id="PF00534"/>
    </source>
</evidence>
<dbReference type="InterPro" id="IPR001296">
    <property type="entry name" value="Glyco_trans_1"/>
</dbReference>
<dbReference type="Pfam" id="PF13579">
    <property type="entry name" value="Glyco_trans_4_4"/>
    <property type="match status" value="1"/>
</dbReference>
<comment type="caution">
    <text evidence="3">The sequence shown here is derived from an EMBL/GenBank/DDBJ whole genome shotgun (WGS) entry which is preliminary data.</text>
</comment>
<accession>A0A921DXX9</accession>
<evidence type="ECO:0000259" key="2">
    <source>
        <dbReference type="Pfam" id="PF13579"/>
    </source>
</evidence>
<dbReference type="Gene3D" id="3.40.50.2000">
    <property type="entry name" value="Glycogen Phosphorylase B"/>
    <property type="match status" value="2"/>
</dbReference>
<organism evidence="3 4">
    <name type="scientific">Aliicoccus persicus</name>
    <dbReference type="NCBI Taxonomy" id="930138"/>
    <lineage>
        <taxon>Bacteria</taxon>
        <taxon>Bacillati</taxon>
        <taxon>Bacillota</taxon>
        <taxon>Bacilli</taxon>
        <taxon>Bacillales</taxon>
        <taxon>Staphylococcaceae</taxon>
        <taxon>Aliicoccus</taxon>
    </lineage>
</organism>
<dbReference type="InterPro" id="IPR050194">
    <property type="entry name" value="Glycosyltransferase_grp1"/>
</dbReference>
<dbReference type="AlphaFoldDB" id="A0A921DXX9"/>
<dbReference type="SUPFAM" id="SSF53756">
    <property type="entry name" value="UDP-Glycosyltransferase/glycogen phosphorylase"/>
    <property type="match status" value="1"/>
</dbReference>
<name>A0A921DXX9_9STAP</name>
<sequence length="398" mass="45996">MKILVISQNFYPEIGSGANRIKNLYTQLSKIHDVDVLTTTPTYPNQKMYNDKKYWNEPDINDSSDILRIPMKLKKQSKSMFLRLMYYVELSLKVRVFLMRNQKKYDVVYVTSPNIFLAWVTLFFQKKKTGITRVLEIRDLWPDSVSKIDKININWIYGFLKFLEGKMYRLADKIVINNEGFRKHIESFSPHTPIFYLPNGLTDKETEAVVKGDEFKVLYTGNIGFAQSLEQLVDVANLLEKAKITFNVIGYGVNAHAFRDYIKMQNFKHVTMYDECSRAEALEQIKQHNVQLSLLKTDDVFMNVLPGKIVDGIGCNTVVVSNIGGYANALLKEYDAGVAIEVGSAEEIVDAIKHIRDNPTDELKYRENMQRLLDDQFLWSKNIYKLDRFLSSDGLDNV</sequence>
<feature type="domain" description="Glycosyltransferase subfamily 4-like N-terminal" evidence="2">
    <location>
        <begin position="21"/>
        <end position="200"/>
    </location>
</feature>
<proteinExistence type="predicted"/>
<reference evidence="3" key="1">
    <citation type="journal article" date="2021" name="PeerJ">
        <title>Extensive microbial diversity within the chicken gut microbiome revealed by metagenomics and culture.</title>
        <authorList>
            <person name="Gilroy R."/>
            <person name="Ravi A."/>
            <person name="Getino M."/>
            <person name="Pursley I."/>
            <person name="Horton D.L."/>
            <person name="Alikhan N.F."/>
            <person name="Baker D."/>
            <person name="Gharbi K."/>
            <person name="Hall N."/>
            <person name="Watson M."/>
            <person name="Adriaenssens E.M."/>
            <person name="Foster-Nyarko E."/>
            <person name="Jarju S."/>
            <person name="Secka A."/>
            <person name="Antonio M."/>
            <person name="Oren A."/>
            <person name="Chaudhuri R.R."/>
            <person name="La Ragione R."/>
            <person name="Hildebrand F."/>
            <person name="Pallen M.J."/>
        </authorList>
    </citation>
    <scope>NUCLEOTIDE SEQUENCE</scope>
    <source>
        <strain evidence="3">6019</strain>
    </source>
</reference>
<dbReference type="EMBL" id="DYYI01000077">
    <property type="protein sequence ID" value="HJE20118.1"/>
    <property type="molecule type" value="Genomic_DNA"/>
</dbReference>
<dbReference type="Pfam" id="PF00534">
    <property type="entry name" value="Glycos_transf_1"/>
    <property type="match status" value="1"/>
</dbReference>
<dbReference type="CDD" id="cd03794">
    <property type="entry name" value="GT4_WbuB-like"/>
    <property type="match status" value="1"/>
</dbReference>
<dbReference type="PANTHER" id="PTHR45947:SF3">
    <property type="entry name" value="SULFOQUINOVOSYL TRANSFERASE SQD2"/>
    <property type="match status" value="1"/>
</dbReference>
<evidence type="ECO:0000313" key="4">
    <source>
        <dbReference type="Proteomes" id="UP000763505"/>
    </source>
</evidence>
<dbReference type="Proteomes" id="UP000763505">
    <property type="component" value="Unassembled WGS sequence"/>
</dbReference>
<gene>
    <name evidence="3" type="ORF">K8V35_07180</name>
</gene>
<reference evidence="3" key="2">
    <citation type="submission" date="2021-09" db="EMBL/GenBank/DDBJ databases">
        <authorList>
            <person name="Gilroy R."/>
        </authorList>
    </citation>
    <scope>NUCLEOTIDE SEQUENCE</scope>
    <source>
        <strain evidence="3">6019</strain>
    </source>
</reference>
<feature type="domain" description="Glycosyl transferase family 1" evidence="1">
    <location>
        <begin position="210"/>
        <end position="369"/>
    </location>
</feature>
<dbReference type="InterPro" id="IPR028098">
    <property type="entry name" value="Glyco_trans_4-like_N"/>
</dbReference>
<evidence type="ECO:0000313" key="3">
    <source>
        <dbReference type="EMBL" id="HJE20118.1"/>
    </source>
</evidence>
<dbReference type="PANTHER" id="PTHR45947">
    <property type="entry name" value="SULFOQUINOVOSYL TRANSFERASE SQD2"/>
    <property type="match status" value="1"/>
</dbReference>
<protein>
    <submittedName>
        <fullName evidence="3">Glycosyltransferase family 4 protein</fullName>
    </submittedName>
</protein>
<dbReference type="GO" id="GO:0016758">
    <property type="term" value="F:hexosyltransferase activity"/>
    <property type="evidence" value="ECO:0007669"/>
    <property type="project" value="TreeGrafter"/>
</dbReference>